<dbReference type="GO" id="GO:0008061">
    <property type="term" value="F:chitin binding"/>
    <property type="evidence" value="ECO:0007669"/>
    <property type="project" value="UniProtKB-UniRule"/>
</dbReference>
<feature type="region of interest" description="Disordered" evidence="4">
    <location>
        <begin position="124"/>
        <end position="160"/>
    </location>
</feature>
<dbReference type="PANTHER" id="PTHR47849:SF8">
    <property type="entry name" value="LECTIN"/>
    <property type="match status" value="1"/>
</dbReference>
<feature type="disulfide bond" evidence="3">
    <location>
        <begin position="79"/>
        <end position="94"/>
    </location>
</feature>
<gene>
    <name evidence="6" type="ORF">NKR23_g6795</name>
</gene>
<name>A0AA38VNP4_9PEZI</name>
<protein>
    <recommendedName>
        <fullName evidence="5">Chitin-binding type-1 domain-containing protein</fullName>
    </recommendedName>
</protein>
<dbReference type="InterPro" id="IPR001002">
    <property type="entry name" value="Chitin-bd_1"/>
</dbReference>
<feature type="disulfide bond" evidence="3">
    <location>
        <begin position="184"/>
        <end position="198"/>
    </location>
</feature>
<keyword evidence="2 3" id="KW-1015">Disulfide bond</keyword>
<sequence>MRWIYVSLATSLGFSGAVFGNTGSLIFSNPASQHRNVSGPKVERGHPLQENGSHPLEIRRSEADLTGSLERRQSSNGRCGPDQNNQVCTGNLCCSTYGYCGEGTDYCLAIWCQADYGYCEGKAQPTTSTTSSTSSRTTSTSTSSRTTSTSTSSSAPAPSGTLQASINGMCGNTTTCAGSRFGSCCSEFFWCGSGAAYCGAGCQSDFGTCQGGGSPPPVSITTTSTTTTARTTSTTTTSARPTVSIPPGLTSSTDGSCGNGVTCLGSRFGPCCSQFGYCGDGDTFCSTIAFCQPQFGTCD</sequence>
<dbReference type="Pfam" id="PF00187">
    <property type="entry name" value="Chitin_bind_1"/>
    <property type="match status" value="1"/>
</dbReference>
<accession>A0AA38VNP4</accession>
<dbReference type="PROSITE" id="PS50941">
    <property type="entry name" value="CHIT_BIND_I_2"/>
    <property type="match status" value="3"/>
</dbReference>
<reference evidence="6" key="1">
    <citation type="submission" date="2022-07" db="EMBL/GenBank/DDBJ databases">
        <title>Fungi with potential for degradation of polypropylene.</title>
        <authorList>
            <person name="Gostincar C."/>
        </authorList>
    </citation>
    <scope>NUCLEOTIDE SEQUENCE</scope>
    <source>
        <strain evidence="6">EXF-13308</strain>
    </source>
</reference>
<organism evidence="6 7">
    <name type="scientific">Pleurostoma richardsiae</name>
    <dbReference type="NCBI Taxonomy" id="41990"/>
    <lineage>
        <taxon>Eukaryota</taxon>
        <taxon>Fungi</taxon>
        <taxon>Dikarya</taxon>
        <taxon>Ascomycota</taxon>
        <taxon>Pezizomycotina</taxon>
        <taxon>Sordariomycetes</taxon>
        <taxon>Sordariomycetidae</taxon>
        <taxon>Calosphaeriales</taxon>
        <taxon>Pleurostomataceae</taxon>
        <taxon>Pleurostoma</taxon>
    </lineage>
</organism>
<feature type="domain" description="Chitin-binding type-1" evidence="5">
    <location>
        <begin position="76"/>
        <end position="121"/>
    </location>
</feature>
<dbReference type="CDD" id="cd00035">
    <property type="entry name" value="ChtBD1"/>
    <property type="match status" value="1"/>
</dbReference>
<feature type="disulfide bond" evidence="3">
    <location>
        <begin position="170"/>
        <end position="185"/>
    </location>
</feature>
<dbReference type="EMBL" id="JANBVO010000020">
    <property type="protein sequence ID" value="KAJ9143023.1"/>
    <property type="molecule type" value="Genomic_DNA"/>
</dbReference>
<feature type="disulfide bond" evidence="3">
    <location>
        <begin position="93"/>
        <end position="107"/>
    </location>
</feature>
<dbReference type="PROSITE" id="PS00026">
    <property type="entry name" value="CHIT_BIND_I_1"/>
    <property type="match status" value="1"/>
</dbReference>
<feature type="compositionally biased region" description="Low complexity" evidence="4">
    <location>
        <begin position="126"/>
        <end position="154"/>
    </location>
</feature>
<feature type="domain" description="Chitin-binding type-1" evidence="5">
    <location>
        <begin position="254"/>
        <end position="299"/>
    </location>
</feature>
<evidence type="ECO:0000256" key="3">
    <source>
        <dbReference type="PROSITE-ProRule" id="PRU00261"/>
    </source>
</evidence>
<feature type="disulfide bond" evidence="3">
    <location>
        <begin position="271"/>
        <end position="285"/>
    </location>
</feature>
<feature type="compositionally biased region" description="Low complexity" evidence="4">
    <location>
        <begin position="220"/>
        <end position="245"/>
    </location>
</feature>
<dbReference type="AlphaFoldDB" id="A0AA38VNP4"/>
<dbReference type="Gene3D" id="3.30.60.10">
    <property type="entry name" value="Endochitinase-like"/>
    <property type="match status" value="3"/>
</dbReference>
<evidence type="ECO:0000256" key="1">
    <source>
        <dbReference type="ARBA" id="ARBA00022669"/>
    </source>
</evidence>
<dbReference type="InterPro" id="IPR036861">
    <property type="entry name" value="Endochitinase-like_sf"/>
</dbReference>
<feature type="disulfide bond" evidence="3">
    <location>
        <begin position="88"/>
        <end position="100"/>
    </location>
</feature>
<dbReference type="PANTHER" id="PTHR47849">
    <property type="entry name" value="CHITIN-BINDING LECTIN 1"/>
    <property type="match status" value="1"/>
</dbReference>
<dbReference type="SMART" id="SM00270">
    <property type="entry name" value="ChtBD1"/>
    <property type="match status" value="3"/>
</dbReference>
<dbReference type="Proteomes" id="UP001174694">
    <property type="component" value="Unassembled WGS sequence"/>
</dbReference>
<keyword evidence="7" id="KW-1185">Reference proteome</keyword>
<comment type="caution">
    <text evidence="3">Lacks conserved residue(s) required for the propagation of feature annotation.</text>
</comment>
<feature type="domain" description="Chitin-binding type-1" evidence="5">
    <location>
        <begin position="167"/>
        <end position="211"/>
    </location>
</feature>
<dbReference type="InterPro" id="IPR018371">
    <property type="entry name" value="Chitin-binding_1_CS"/>
</dbReference>
<evidence type="ECO:0000259" key="5">
    <source>
        <dbReference type="PROSITE" id="PS50941"/>
    </source>
</evidence>
<feature type="disulfide bond" evidence="3">
    <location>
        <begin position="257"/>
        <end position="272"/>
    </location>
</feature>
<feature type="region of interest" description="Disordered" evidence="4">
    <location>
        <begin position="220"/>
        <end position="247"/>
    </location>
</feature>
<evidence type="ECO:0000313" key="6">
    <source>
        <dbReference type="EMBL" id="KAJ9143023.1"/>
    </source>
</evidence>
<keyword evidence="1 3" id="KW-0147">Chitin-binding</keyword>
<comment type="caution">
    <text evidence="6">The sequence shown here is derived from an EMBL/GenBank/DDBJ whole genome shotgun (WGS) entry which is preliminary data.</text>
</comment>
<dbReference type="SUPFAM" id="SSF57016">
    <property type="entry name" value="Plant lectins/antimicrobial peptides"/>
    <property type="match status" value="3"/>
</dbReference>
<evidence type="ECO:0000256" key="4">
    <source>
        <dbReference type="SAM" id="MobiDB-lite"/>
    </source>
</evidence>
<proteinExistence type="predicted"/>
<evidence type="ECO:0000313" key="7">
    <source>
        <dbReference type="Proteomes" id="UP001174694"/>
    </source>
</evidence>
<evidence type="ECO:0000256" key="2">
    <source>
        <dbReference type="ARBA" id="ARBA00023157"/>
    </source>
</evidence>